<evidence type="ECO:0000259" key="2">
    <source>
        <dbReference type="Pfam" id="PF00561"/>
    </source>
</evidence>
<name>A0ABQ0LYK4_MYCCL</name>
<accession>A0ABQ0LYK4</accession>
<dbReference type="EMBL" id="DF849258">
    <property type="protein sequence ID" value="GAT56146.1"/>
    <property type="molecule type" value="Genomic_DNA"/>
</dbReference>
<proteinExistence type="predicted"/>
<evidence type="ECO:0000313" key="3">
    <source>
        <dbReference type="EMBL" id="GAT56146.1"/>
    </source>
</evidence>
<dbReference type="PANTHER" id="PTHR43194:SF2">
    <property type="entry name" value="PEROXISOMAL MEMBRANE PROTEIN LPX1"/>
    <property type="match status" value="1"/>
</dbReference>
<keyword evidence="4" id="KW-1185">Reference proteome</keyword>
<feature type="domain" description="AB hydrolase-1" evidence="2">
    <location>
        <begin position="87"/>
        <end position="321"/>
    </location>
</feature>
<gene>
    <name evidence="3" type="ORF">MCHLO_12833</name>
</gene>
<feature type="chain" id="PRO_5046454496" description="AB hydrolase-1 domain-containing protein" evidence="1">
    <location>
        <begin position="28"/>
        <end position="340"/>
    </location>
</feature>
<keyword evidence="1" id="KW-0732">Signal</keyword>
<dbReference type="PRINTS" id="PR00111">
    <property type="entry name" value="ABHYDROLASE"/>
</dbReference>
<dbReference type="InterPro" id="IPR000073">
    <property type="entry name" value="AB_hydrolase_1"/>
</dbReference>
<evidence type="ECO:0000256" key="1">
    <source>
        <dbReference type="SAM" id="SignalP"/>
    </source>
</evidence>
<dbReference type="PANTHER" id="PTHR43194">
    <property type="entry name" value="HYDROLASE ALPHA/BETA FOLD FAMILY"/>
    <property type="match status" value="1"/>
</dbReference>
<reference evidence="3" key="1">
    <citation type="submission" date="2014-09" db="EMBL/GenBank/DDBJ databases">
        <title>Genome sequence of the luminous mushroom Mycena chlorophos for searching fungal bioluminescence genes.</title>
        <authorList>
            <person name="Tanaka Y."/>
            <person name="Kasuga D."/>
            <person name="Oba Y."/>
            <person name="Hase S."/>
            <person name="Sato K."/>
            <person name="Oba Y."/>
            <person name="Sakakibara Y."/>
        </authorList>
    </citation>
    <scope>NUCLEOTIDE SEQUENCE</scope>
</reference>
<organism evidence="3 4">
    <name type="scientific">Mycena chlorophos</name>
    <name type="common">Agaric fungus</name>
    <name type="synonym">Agaricus chlorophos</name>
    <dbReference type="NCBI Taxonomy" id="658473"/>
    <lineage>
        <taxon>Eukaryota</taxon>
        <taxon>Fungi</taxon>
        <taxon>Dikarya</taxon>
        <taxon>Basidiomycota</taxon>
        <taxon>Agaricomycotina</taxon>
        <taxon>Agaricomycetes</taxon>
        <taxon>Agaricomycetidae</taxon>
        <taxon>Agaricales</taxon>
        <taxon>Marasmiineae</taxon>
        <taxon>Mycenaceae</taxon>
        <taxon>Mycena</taxon>
    </lineage>
</organism>
<dbReference type="InterPro" id="IPR029058">
    <property type="entry name" value="AB_hydrolase_fold"/>
</dbReference>
<dbReference type="Proteomes" id="UP000815677">
    <property type="component" value="Unassembled WGS sequence"/>
</dbReference>
<feature type="signal peptide" evidence="1">
    <location>
        <begin position="1"/>
        <end position="27"/>
    </location>
</feature>
<dbReference type="Pfam" id="PF00561">
    <property type="entry name" value="Abhydrolase_1"/>
    <property type="match status" value="1"/>
</dbReference>
<dbReference type="InterPro" id="IPR050228">
    <property type="entry name" value="Carboxylesterase_BioH"/>
</dbReference>
<protein>
    <recommendedName>
        <fullName evidence="2">AB hydrolase-1 domain-containing protein</fullName>
    </recommendedName>
</protein>
<sequence>MTDAARYLPSLAYLVPSLLVALYAVRGSPPHSNVLPAPADRGLDSLPPNSRVREIYPENWLEGGGYVTLPLGRVRYWIVGPENGKKVVLIHGLTTPALAFARIVPLLVAANFRVMVYDLYGRGYSDAPRTAPYDTNMYVTQLALLLQHVGWDKTRLVGYSMGGAIAAAFVATFPNLVEKDVGLIASAGAGEKGIPLTSYRHFALARWIVFQGFLRRITKGRSTAVELPPASEIAPLQAASLPGYSRAVASSLHEGPIVRMRWAFHSDNWKGRRVMFIFGTNDSVVKPADVTTLRNTLKEHADPDVRVVDVAGAGHDVVVTHAPLLGAALVEFFEDKVKYV</sequence>
<dbReference type="SUPFAM" id="SSF53474">
    <property type="entry name" value="alpha/beta-Hydrolases"/>
    <property type="match status" value="1"/>
</dbReference>
<evidence type="ECO:0000313" key="4">
    <source>
        <dbReference type="Proteomes" id="UP000815677"/>
    </source>
</evidence>
<dbReference type="Gene3D" id="3.40.50.1820">
    <property type="entry name" value="alpha/beta hydrolase"/>
    <property type="match status" value="1"/>
</dbReference>